<evidence type="ECO:0000256" key="6">
    <source>
        <dbReference type="ARBA" id="ARBA00022692"/>
    </source>
</evidence>
<dbReference type="Pfam" id="PF07660">
    <property type="entry name" value="STN"/>
    <property type="match status" value="1"/>
</dbReference>
<dbReference type="NCBIfam" id="TIGR01783">
    <property type="entry name" value="TonB-siderophor"/>
    <property type="match status" value="1"/>
</dbReference>
<evidence type="ECO:0000256" key="8">
    <source>
        <dbReference type="ARBA" id="ARBA00023077"/>
    </source>
</evidence>
<feature type="signal peptide" evidence="14">
    <location>
        <begin position="1"/>
        <end position="25"/>
    </location>
</feature>
<dbReference type="SMART" id="SM00965">
    <property type="entry name" value="STN"/>
    <property type="match status" value="1"/>
</dbReference>
<dbReference type="Gene3D" id="2.170.130.10">
    <property type="entry name" value="TonB-dependent receptor, plug domain"/>
    <property type="match status" value="1"/>
</dbReference>
<evidence type="ECO:0000256" key="10">
    <source>
        <dbReference type="ARBA" id="ARBA00023170"/>
    </source>
</evidence>
<sequence>MTTRAVNGALLCLTAAMLAPAVGVAAELPAASAARESAARQYRIDAGPLATVLGRFAAAAGVALSFDPASTRDRTSTGLDGNFTIDAGFAQLLSGTGLEAVDGGGGAYTLREARLVSAPAATLAGTATTLATVRVVARAAPAPVEADDSYQPTPDASTLRTTASTLEIPQVVNVVPAQVIRDQRPRNIDDALVNVSGITQGNTLASTQDTIMKRGFGANRDGSIMHNGMPLVQGRGMNAAAESVEVLKGPASMLYGIMDPGGVINVVSKKPQLEQKTKLSLGGSGYAGGRNGGNATVDTTGPIGDNGLAYRLVVDHIDEDYWRNFGTHRETLVAPSLAWYGDDTQIVAWYEYRKYLTPFDRGTALSPATRKPLDLPKRQRLDEPYNEMKGETHLAQLSVDHQLGGGWAAHLNLSYNRETYDANQLRINGVNTARGTLTRNNDATHGALSTDTYGTVYVDGKLQLAGMRHEVQFGGDLEYRKIYRADLIRGASSTNFSYLNPVYGLVSPSNAMSASDSGQSDQLHNQAAFFQDSIHLSDRLIAVAGLRYQAWQQLAGRGRPFNTNTDTDDSTWLPRAGLIYKLTDTVSLYGSYTESLRPSSTIAPLASGQVITSGIEPEQAKSWEVGAKLDIPGNLTGTLALFDIKKKNVLVSQFNDVTKLTDWRTSGAARSRGLELDLAGQINARWSMIGSYAYLDAKTTEDPLYAGLRLWNTARQTASLYAVYNAGQIFGDGQLRLGGGARYVGNRPGDSANSFTLPSYTTADVFATYDTRIGGRNVKFQLNVKNLFDKTYYPSSVNTYFVSMGDARQISFLTSIEF</sequence>
<evidence type="ECO:0000313" key="16">
    <source>
        <dbReference type="EMBL" id="QEI09266.1"/>
    </source>
</evidence>
<evidence type="ECO:0000256" key="5">
    <source>
        <dbReference type="ARBA" id="ARBA00022496"/>
    </source>
</evidence>
<dbReference type="GO" id="GO:0015344">
    <property type="term" value="F:siderophore uptake transmembrane transporter activity"/>
    <property type="evidence" value="ECO:0007669"/>
    <property type="project" value="TreeGrafter"/>
</dbReference>
<evidence type="ECO:0000256" key="2">
    <source>
        <dbReference type="ARBA" id="ARBA00009810"/>
    </source>
</evidence>
<comment type="subcellular location">
    <subcellularLocation>
        <location evidence="1 12">Cell outer membrane</location>
        <topology evidence="1 12">Multi-pass membrane protein</topology>
    </subcellularLocation>
</comment>
<keyword evidence="8 13" id="KW-0798">TonB box</keyword>
<dbReference type="AlphaFoldDB" id="A0A5C0B5N9"/>
<organism evidence="16 17">
    <name type="scientific">Pigmentiphaga aceris</name>
    <dbReference type="NCBI Taxonomy" id="1940612"/>
    <lineage>
        <taxon>Bacteria</taxon>
        <taxon>Pseudomonadati</taxon>
        <taxon>Pseudomonadota</taxon>
        <taxon>Betaproteobacteria</taxon>
        <taxon>Burkholderiales</taxon>
        <taxon>Alcaligenaceae</taxon>
        <taxon>Pigmentiphaga</taxon>
    </lineage>
</organism>
<gene>
    <name evidence="16" type="ORF">FXN63_11905</name>
</gene>
<dbReference type="PROSITE" id="PS52016">
    <property type="entry name" value="TONB_DEPENDENT_REC_3"/>
    <property type="match status" value="1"/>
</dbReference>
<keyword evidence="3 12" id="KW-0813">Transport</keyword>
<dbReference type="GO" id="GO:0015891">
    <property type="term" value="P:siderophore transport"/>
    <property type="evidence" value="ECO:0007669"/>
    <property type="project" value="InterPro"/>
</dbReference>
<keyword evidence="7" id="KW-0408">Iron</keyword>
<keyword evidence="17" id="KW-1185">Reference proteome</keyword>
<dbReference type="GO" id="GO:0009279">
    <property type="term" value="C:cell outer membrane"/>
    <property type="evidence" value="ECO:0007669"/>
    <property type="project" value="UniProtKB-SubCell"/>
</dbReference>
<keyword evidence="14" id="KW-0732">Signal</keyword>
<evidence type="ECO:0000256" key="4">
    <source>
        <dbReference type="ARBA" id="ARBA00022452"/>
    </source>
</evidence>
<evidence type="ECO:0000256" key="12">
    <source>
        <dbReference type="PROSITE-ProRule" id="PRU01360"/>
    </source>
</evidence>
<evidence type="ECO:0000256" key="13">
    <source>
        <dbReference type="RuleBase" id="RU003357"/>
    </source>
</evidence>
<keyword evidence="5" id="KW-0406">Ion transport</keyword>
<evidence type="ECO:0000256" key="11">
    <source>
        <dbReference type="ARBA" id="ARBA00023237"/>
    </source>
</evidence>
<dbReference type="CDD" id="cd01347">
    <property type="entry name" value="ligand_gated_channel"/>
    <property type="match status" value="1"/>
</dbReference>
<dbReference type="Pfam" id="PF07715">
    <property type="entry name" value="Plug"/>
    <property type="match status" value="1"/>
</dbReference>
<comment type="similarity">
    <text evidence="2 12 13">Belongs to the TonB-dependent receptor family.</text>
</comment>
<dbReference type="Proteomes" id="UP000325161">
    <property type="component" value="Chromosome"/>
</dbReference>
<dbReference type="InterPro" id="IPR000531">
    <property type="entry name" value="Beta-barrel_TonB"/>
</dbReference>
<dbReference type="Gene3D" id="2.40.170.20">
    <property type="entry name" value="TonB-dependent receptor, beta-barrel domain"/>
    <property type="match status" value="1"/>
</dbReference>
<dbReference type="Gene3D" id="3.55.50.30">
    <property type="match status" value="1"/>
</dbReference>
<dbReference type="InterPro" id="IPR011662">
    <property type="entry name" value="Secretin/TonB_short_N"/>
</dbReference>
<dbReference type="PANTHER" id="PTHR32552:SF85">
    <property type="entry name" value="BLL7968 PROTEIN"/>
    <property type="match status" value="1"/>
</dbReference>
<dbReference type="Pfam" id="PF00593">
    <property type="entry name" value="TonB_dep_Rec_b-barrel"/>
    <property type="match status" value="1"/>
</dbReference>
<dbReference type="InterPro" id="IPR012910">
    <property type="entry name" value="Plug_dom"/>
</dbReference>
<keyword evidence="9 12" id="KW-0472">Membrane</keyword>
<dbReference type="KEGG" id="pacr:FXN63_11905"/>
<dbReference type="OrthoDB" id="127311at2"/>
<keyword evidence="4 12" id="KW-1134">Transmembrane beta strand</keyword>
<evidence type="ECO:0000256" key="1">
    <source>
        <dbReference type="ARBA" id="ARBA00004571"/>
    </source>
</evidence>
<dbReference type="InterPro" id="IPR036942">
    <property type="entry name" value="Beta-barrel_TonB_sf"/>
</dbReference>
<evidence type="ECO:0000256" key="9">
    <source>
        <dbReference type="ARBA" id="ARBA00023136"/>
    </source>
</evidence>
<dbReference type="InterPro" id="IPR039426">
    <property type="entry name" value="TonB-dep_rcpt-like"/>
</dbReference>
<feature type="domain" description="Secretin/TonB short N-terminal" evidence="15">
    <location>
        <begin position="62"/>
        <end position="113"/>
    </location>
</feature>
<keyword evidence="6 12" id="KW-0812">Transmembrane</keyword>
<evidence type="ECO:0000256" key="7">
    <source>
        <dbReference type="ARBA" id="ARBA00023004"/>
    </source>
</evidence>
<evidence type="ECO:0000256" key="14">
    <source>
        <dbReference type="SAM" id="SignalP"/>
    </source>
</evidence>
<dbReference type="SUPFAM" id="SSF56935">
    <property type="entry name" value="Porins"/>
    <property type="match status" value="1"/>
</dbReference>
<keyword evidence="10 16" id="KW-0675">Receptor</keyword>
<keyword evidence="11 12" id="KW-0998">Cell outer membrane</keyword>
<dbReference type="PANTHER" id="PTHR32552">
    <property type="entry name" value="FERRICHROME IRON RECEPTOR-RELATED"/>
    <property type="match status" value="1"/>
</dbReference>
<protein>
    <submittedName>
        <fullName evidence="16">TonB-dependent receptor</fullName>
    </submittedName>
</protein>
<feature type="chain" id="PRO_5022670823" evidence="14">
    <location>
        <begin position="26"/>
        <end position="818"/>
    </location>
</feature>
<dbReference type="InterPro" id="IPR037066">
    <property type="entry name" value="Plug_dom_sf"/>
</dbReference>
<keyword evidence="5" id="KW-0410">Iron transport</keyword>
<name>A0A5C0B5N9_9BURK</name>
<evidence type="ECO:0000313" key="17">
    <source>
        <dbReference type="Proteomes" id="UP000325161"/>
    </source>
</evidence>
<dbReference type="EMBL" id="CP043046">
    <property type="protein sequence ID" value="QEI09266.1"/>
    <property type="molecule type" value="Genomic_DNA"/>
</dbReference>
<evidence type="ECO:0000259" key="15">
    <source>
        <dbReference type="SMART" id="SM00965"/>
    </source>
</evidence>
<evidence type="ECO:0000256" key="3">
    <source>
        <dbReference type="ARBA" id="ARBA00022448"/>
    </source>
</evidence>
<reference evidence="16 17" key="1">
    <citation type="submission" date="2019-08" db="EMBL/GenBank/DDBJ databases">
        <title>Amphibian skin-associated Pigmentiphaga: genome sequence and occurrence across geography and hosts.</title>
        <authorList>
            <person name="Bletz M.C."/>
            <person name="Bunk B."/>
            <person name="Sproeer C."/>
            <person name="Biwer P."/>
            <person name="Reiter S."/>
            <person name="Rabemananjara F.C.E."/>
            <person name="Schulz S."/>
            <person name="Overmann J."/>
            <person name="Vences M."/>
        </authorList>
    </citation>
    <scope>NUCLEOTIDE SEQUENCE [LARGE SCALE GENOMIC DNA]</scope>
    <source>
        <strain evidence="16 17">Mada1488</strain>
    </source>
</reference>
<dbReference type="GO" id="GO:0038023">
    <property type="term" value="F:signaling receptor activity"/>
    <property type="evidence" value="ECO:0007669"/>
    <property type="project" value="InterPro"/>
</dbReference>
<proteinExistence type="inferred from homology"/>
<dbReference type="InterPro" id="IPR010105">
    <property type="entry name" value="TonB_sidphr_rcpt"/>
</dbReference>
<accession>A0A5C0B5N9</accession>